<accession>A0ABV6KRL2</accession>
<dbReference type="RefSeq" id="WP_377058233.1">
    <property type="nucleotide sequence ID" value="NZ_JBHLUU010000066.1"/>
</dbReference>
<dbReference type="PROSITE" id="PS50878">
    <property type="entry name" value="RT_POL"/>
    <property type="match status" value="1"/>
</dbReference>
<dbReference type="NCBIfam" id="TIGR04416">
    <property type="entry name" value="group_II_RT_mat"/>
    <property type="match status" value="1"/>
</dbReference>
<dbReference type="InterPro" id="IPR043502">
    <property type="entry name" value="DNA/RNA_pol_sf"/>
</dbReference>
<feature type="domain" description="Reverse transcriptase" evidence="1">
    <location>
        <begin position="54"/>
        <end position="282"/>
    </location>
</feature>
<protein>
    <submittedName>
        <fullName evidence="2">Group II intron reverse transcriptase/maturase</fullName>
        <ecNumber evidence="2">2.7.7.49</ecNumber>
    </submittedName>
</protein>
<organism evidence="2 3">
    <name type="scientific">Robertmurraya beringensis</name>
    <dbReference type="NCBI Taxonomy" id="641660"/>
    <lineage>
        <taxon>Bacteria</taxon>
        <taxon>Bacillati</taxon>
        <taxon>Bacillota</taxon>
        <taxon>Bacilli</taxon>
        <taxon>Bacillales</taxon>
        <taxon>Bacillaceae</taxon>
        <taxon>Robertmurraya</taxon>
    </lineage>
</organism>
<dbReference type="Pfam" id="PF00078">
    <property type="entry name" value="RVT_1"/>
    <property type="match status" value="1"/>
</dbReference>
<keyword evidence="3" id="KW-1185">Reference proteome</keyword>
<dbReference type="InterPro" id="IPR013597">
    <property type="entry name" value="Mat_intron_G2"/>
</dbReference>
<name>A0ABV6KRL2_9BACI</name>
<gene>
    <name evidence="2" type="primary">ltrA</name>
    <name evidence="2" type="ORF">ACFFHF_11950</name>
</gene>
<dbReference type="PANTHER" id="PTHR34047">
    <property type="entry name" value="NUCLEAR INTRON MATURASE 1, MITOCHONDRIAL-RELATED"/>
    <property type="match status" value="1"/>
</dbReference>
<dbReference type="EMBL" id="JBHLUU010000066">
    <property type="protein sequence ID" value="MFC0475953.1"/>
    <property type="molecule type" value="Genomic_DNA"/>
</dbReference>
<keyword evidence="2" id="KW-0695">RNA-directed DNA polymerase</keyword>
<keyword evidence="2" id="KW-0548">Nucleotidyltransferase</keyword>
<comment type="caution">
    <text evidence="2">The sequence shown here is derived from an EMBL/GenBank/DDBJ whole genome shotgun (WGS) entry which is preliminary data.</text>
</comment>
<evidence type="ECO:0000259" key="1">
    <source>
        <dbReference type="PROSITE" id="PS50878"/>
    </source>
</evidence>
<dbReference type="Proteomes" id="UP001589738">
    <property type="component" value="Unassembled WGS sequence"/>
</dbReference>
<evidence type="ECO:0000313" key="2">
    <source>
        <dbReference type="EMBL" id="MFC0475953.1"/>
    </source>
</evidence>
<reference evidence="2 3" key="1">
    <citation type="submission" date="2024-09" db="EMBL/GenBank/DDBJ databases">
        <authorList>
            <person name="Sun Q."/>
            <person name="Mori K."/>
        </authorList>
    </citation>
    <scope>NUCLEOTIDE SEQUENCE [LARGE SCALE GENOMIC DNA]</scope>
    <source>
        <strain evidence="2 3">CGMCC 1.9126</strain>
    </source>
</reference>
<dbReference type="InterPro" id="IPR000477">
    <property type="entry name" value="RT_dom"/>
</dbReference>
<sequence length="425" mass="49614">MERRVWYSLYDKVYKMGNLQSAFYQVRKNKGAPGIDKVTIEDYERDLESNLEALQKRLKEKTYRTKPVKRRYIPKDNGKVRPLGIPTVEDRIVQAAVRNIIEPIFEEEFLPCSFGFRPEISAHMALDQVSDYLNQGYVHVVDADLQSYFDTIPHDKLIQRIRKRITDGSILSLIRQFLTAGVMEEQVYQETLEGAPQGGVLSPLLSNIYLHQLDLLMKERGQRIVRFADDFIILCKSQKGAERVMKGVKRFLEEELGLTVHPTKSKVVDSTKETFTFLGYEFYRNIRRVDPKKLKKFKDKVKLKTRKNQTVDIQILIQEGLNPLIRGWGNYFGKGNVKSLFKKLDSWIRRRLRMVQLRSWRHVKNLHRALIKKGWRENSLQGIRMFAWRSSKSPMVHGALDNEFFSNLGLVSLESRFTTVVPKGD</sequence>
<dbReference type="CDD" id="cd01651">
    <property type="entry name" value="RT_G2_intron"/>
    <property type="match status" value="1"/>
</dbReference>
<dbReference type="InterPro" id="IPR051083">
    <property type="entry name" value="GrpII_Intron_Splice-Mob/Def"/>
</dbReference>
<evidence type="ECO:0000313" key="3">
    <source>
        <dbReference type="Proteomes" id="UP001589738"/>
    </source>
</evidence>
<dbReference type="InterPro" id="IPR030931">
    <property type="entry name" value="Group_II_RT_mat"/>
</dbReference>
<dbReference type="EC" id="2.7.7.49" evidence="2"/>
<keyword evidence="2" id="KW-0808">Transferase</keyword>
<dbReference type="Pfam" id="PF08388">
    <property type="entry name" value="GIIM"/>
    <property type="match status" value="1"/>
</dbReference>
<proteinExistence type="predicted"/>
<dbReference type="SUPFAM" id="SSF56672">
    <property type="entry name" value="DNA/RNA polymerases"/>
    <property type="match status" value="1"/>
</dbReference>
<dbReference type="PANTHER" id="PTHR34047:SF8">
    <property type="entry name" value="PROTEIN YKFC"/>
    <property type="match status" value="1"/>
</dbReference>
<dbReference type="GO" id="GO:0003964">
    <property type="term" value="F:RNA-directed DNA polymerase activity"/>
    <property type="evidence" value="ECO:0007669"/>
    <property type="project" value="UniProtKB-KW"/>
</dbReference>